<dbReference type="eggNOG" id="KOG4476">
    <property type="taxonomic scope" value="Eukaryota"/>
</dbReference>
<proteinExistence type="predicted"/>
<dbReference type="Pfam" id="PF09729">
    <property type="entry name" value="Gti1_Pac2"/>
    <property type="match status" value="2"/>
</dbReference>
<evidence type="ECO:0000313" key="2">
    <source>
        <dbReference type="EMBL" id="CAY70286.1"/>
    </source>
</evidence>
<dbReference type="Proteomes" id="UP000000314">
    <property type="component" value="Chromosome 3"/>
</dbReference>
<evidence type="ECO:0000256" key="1">
    <source>
        <dbReference type="SAM" id="MobiDB-lite"/>
    </source>
</evidence>
<gene>
    <name evidence="2" type="ordered locus">PAS_chr3_0251</name>
</gene>
<dbReference type="GeneID" id="8200080"/>
<dbReference type="AlphaFoldDB" id="C4R402"/>
<evidence type="ECO:0000313" key="3">
    <source>
        <dbReference type="Proteomes" id="UP000000314"/>
    </source>
</evidence>
<dbReference type="KEGG" id="ppa:PAS_chr3_0251"/>
<dbReference type="OMA" id="NTIFVWN"/>
<reference evidence="2 3" key="1">
    <citation type="journal article" date="2009" name="Nat. Biotechnol.">
        <title>Genome sequence of the recombinant protein production host Pichia pastoris.</title>
        <authorList>
            <person name="De Schutter K."/>
            <person name="Lin Y.C."/>
            <person name="Tiels P."/>
            <person name="Van Hecke A."/>
            <person name="Glinka S."/>
            <person name="Weber-Lehmann J."/>
            <person name="Rouze P."/>
            <person name="Van de Peer Y."/>
            <person name="Callewaert N."/>
        </authorList>
    </citation>
    <scope>NUCLEOTIDE SEQUENCE [LARGE SCALE GENOMIC DNA]</scope>
    <source>
        <strain evidence="3">GS115 / ATCC 20864</strain>
    </source>
</reference>
<feature type="compositionally biased region" description="Low complexity" evidence="1">
    <location>
        <begin position="241"/>
        <end position="258"/>
    </location>
</feature>
<dbReference type="PANTHER" id="PTHR28027:SF1">
    <property type="entry name" value="CAMP INDEPENDENT REGULATORY PROTEIN (AFU_ORTHOLOGUE AFUA_3G09640)"/>
    <property type="match status" value="1"/>
</dbReference>
<sequence length="385" mass="42215">MQSYHGVIVTPKDAIILVDAALKKMIPQVTRRLTEFERQTQIGHGSVFVWDEKESGMKRWTDGRSWSASRVSGSFLTYKEMENAKSGNSNSYIYGKQSESYRYKDNGLLKQSFSVTLKNGKKLHLISYVYATYLKTLSGPNSSNKSVSSNPMSNSVGTLSGSSSDMTQDGLLKRPSEDDRFQSLDLNSDLYPETVLNETYTLQYPPSSPISSTTSANSGGVSKPKKSKRVASRITDERVISVPKSPSPVSSSTTPSTTAFSTMGGGASSVGSHLSTGTAGVLRFPPQNQMMMNHQVITLPALHTPASTLPAYKVPRSYLDDPTPKNTFLLPRSHSITPIPYVQQQQQQYFPPQQPMQHLAPPVRAPGYVSHEDGRALSALDRAFC</sequence>
<accession>C4R402</accession>
<evidence type="ECO:0008006" key="4">
    <source>
        <dbReference type="Google" id="ProtNLM"/>
    </source>
</evidence>
<dbReference type="GO" id="GO:0003677">
    <property type="term" value="F:DNA binding"/>
    <property type="evidence" value="ECO:0007669"/>
    <property type="project" value="TreeGrafter"/>
</dbReference>
<dbReference type="HOGENOM" id="CLU_717878_0_0_1"/>
<dbReference type="RefSeq" id="XP_002492467.1">
    <property type="nucleotide sequence ID" value="XM_002492422.1"/>
</dbReference>
<dbReference type="EMBL" id="FN392321">
    <property type="protein sequence ID" value="CAY70286.1"/>
    <property type="molecule type" value="Genomic_DNA"/>
</dbReference>
<feature type="compositionally biased region" description="Basic and acidic residues" evidence="1">
    <location>
        <begin position="171"/>
        <end position="182"/>
    </location>
</feature>
<dbReference type="InParanoid" id="C4R402"/>
<name>C4R402_KOMPG</name>
<feature type="compositionally biased region" description="Low complexity" evidence="1">
    <location>
        <begin position="140"/>
        <end position="164"/>
    </location>
</feature>
<feature type="region of interest" description="Disordered" evidence="1">
    <location>
        <begin position="202"/>
        <end position="274"/>
    </location>
</feature>
<dbReference type="PANTHER" id="PTHR28027">
    <property type="entry name" value="TRANSCRIPTIONAL REGULATOR MIT1"/>
    <property type="match status" value="1"/>
</dbReference>
<dbReference type="SMR" id="C4R402"/>
<dbReference type="InterPro" id="IPR018608">
    <property type="entry name" value="Gti1/Pac2"/>
</dbReference>
<protein>
    <recommendedName>
        <fullName evidence="4">cAMP-independent regulatory protein</fullName>
    </recommendedName>
</protein>
<feature type="region of interest" description="Disordered" evidence="1">
    <location>
        <begin position="140"/>
        <end position="186"/>
    </location>
</feature>
<keyword evidence="3" id="KW-1185">Reference proteome</keyword>
<organism evidence="2 3">
    <name type="scientific">Komagataella phaffii (strain GS115 / ATCC 20864)</name>
    <name type="common">Yeast</name>
    <name type="synonym">Pichia pastoris</name>
    <dbReference type="NCBI Taxonomy" id="644223"/>
    <lineage>
        <taxon>Eukaryota</taxon>
        <taxon>Fungi</taxon>
        <taxon>Dikarya</taxon>
        <taxon>Ascomycota</taxon>
        <taxon>Saccharomycotina</taxon>
        <taxon>Pichiomycetes</taxon>
        <taxon>Pichiales</taxon>
        <taxon>Pichiaceae</taxon>
        <taxon>Komagataella</taxon>
    </lineage>
</organism>
<dbReference type="OrthoDB" id="5572844at2759"/>